<dbReference type="SUPFAM" id="SSF53098">
    <property type="entry name" value="Ribonuclease H-like"/>
    <property type="match status" value="1"/>
</dbReference>
<name>A0A2B4S9D2_STYPI</name>
<dbReference type="PROSITE" id="PS50994">
    <property type="entry name" value="INTEGRASE"/>
    <property type="match status" value="1"/>
</dbReference>
<dbReference type="PANTHER" id="PTHR47331">
    <property type="entry name" value="PHD-TYPE DOMAIN-CONTAINING PROTEIN"/>
    <property type="match status" value="1"/>
</dbReference>
<dbReference type="InterPro" id="IPR036397">
    <property type="entry name" value="RNaseH_sf"/>
</dbReference>
<dbReference type="GO" id="GO:0015074">
    <property type="term" value="P:DNA integration"/>
    <property type="evidence" value="ECO:0007669"/>
    <property type="project" value="InterPro"/>
</dbReference>
<evidence type="ECO:0000313" key="3">
    <source>
        <dbReference type="Proteomes" id="UP000225706"/>
    </source>
</evidence>
<sequence length="508" mass="58380">MWVQKTTQLTLAVGAEAWKTKSYGGEGLSGWLLYRERWLADIKTTATPDSQAEAKVIREVFAVAQAKTDILDALLVKFNLWKTLRVCARVTRFMHNLRSEKTRRSKGPLTTEEIEMQRHLWLKRAQVNLKRDERFEDYCVQLNLQQNADGLLECRGRIQGDYPIYLPESHPFAEKMAVEAHIRTFHGGVSLTMARIRESLTGGIYLELLPSLETGEFLRCLKRFMARRGRPEKIYSDNGSTFVVAAKWLKQVMTDERLNEFLSRQEIKWQFNLSRAPWWGGEFERMVGLVKRSLQKTIGNGFLTWTELEEVILDVEVAVNNRPLSYVEDDVQLPILTPYSLLFGQPNALLELEPHRIEDGELRKRAKYLKPCKEAVWKRWTGEYVKGLRKRHRLKNPGKPHNPSVGEVVLIKSDDKNRGKWKVGMVTELIKGCDGVVRGAKFRTGTSHLERAVQQLYPLELSCDRPGDGDRPPTTELRIEAPAFRPSRDAAVAARLRMEDLAHDEEGD</sequence>
<feature type="domain" description="Integrase catalytic" evidence="1">
    <location>
        <begin position="167"/>
        <end position="346"/>
    </location>
</feature>
<comment type="caution">
    <text evidence="2">The sequence shown here is derived from an EMBL/GenBank/DDBJ whole genome shotgun (WGS) entry which is preliminary data.</text>
</comment>
<proteinExistence type="predicted"/>
<keyword evidence="3" id="KW-1185">Reference proteome</keyword>
<protein>
    <submittedName>
        <fullName evidence="2">Gag-Pol polyprotein</fullName>
    </submittedName>
</protein>
<dbReference type="Pfam" id="PF18701">
    <property type="entry name" value="DUF5641"/>
    <property type="match status" value="1"/>
</dbReference>
<dbReference type="STRING" id="50429.A0A2B4S9D2"/>
<evidence type="ECO:0000313" key="2">
    <source>
        <dbReference type="EMBL" id="PFX26491.1"/>
    </source>
</evidence>
<dbReference type="GO" id="GO:0003676">
    <property type="term" value="F:nucleic acid binding"/>
    <property type="evidence" value="ECO:0007669"/>
    <property type="project" value="InterPro"/>
</dbReference>
<dbReference type="Proteomes" id="UP000225706">
    <property type="component" value="Unassembled WGS sequence"/>
</dbReference>
<gene>
    <name evidence="2" type="primary">gag-pol</name>
    <name evidence="2" type="ORF">AWC38_SpisGene8836</name>
</gene>
<dbReference type="InterPro" id="IPR040676">
    <property type="entry name" value="DUF5641"/>
</dbReference>
<organism evidence="2 3">
    <name type="scientific">Stylophora pistillata</name>
    <name type="common">Smooth cauliflower coral</name>
    <dbReference type="NCBI Taxonomy" id="50429"/>
    <lineage>
        <taxon>Eukaryota</taxon>
        <taxon>Metazoa</taxon>
        <taxon>Cnidaria</taxon>
        <taxon>Anthozoa</taxon>
        <taxon>Hexacorallia</taxon>
        <taxon>Scleractinia</taxon>
        <taxon>Astrocoeniina</taxon>
        <taxon>Pocilloporidae</taxon>
        <taxon>Stylophora</taxon>
    </lineage>
</organism>
<dbReference type="EMBL" id="LSMT01000124">
    <property type="protein sequence ID" value="PFX26491.1"/>
    <property type="molecule type" value="Genomic_DNA"/>
</dbReference>
<evidence type="ECO:0000259" key="1">
    <source>
        <dbReference type="PROSITE" id="PS50994"/>
    </source>
</evidence>
<dbReference type="InterPro" id="IPR012337">
    <property type="entry name" value="RNaseH-like_sf"/>
</dbReference>
<accession>A0A2B4S9D2</accession>
<dbReference type="Gene3D" id="3.30.420.10">
    <property type="entry name" value="Ribonuclease H-like superfamily/Ribonuclease H"/>
    <property type="match status" value="1"/>
</dbReference>
<dbReference type="AlphaFoldDB" id="A0A2B4S9D2"/>
<reference evidence="3" key="1">
    <citation type="journal article" date="2017" name="bioRxiv">
        <title>Comparative analysis of the genomes of Stylophora pistillata and Acropora digitifera provides evidence for extensive differences between species of corals.</title>
        <authorList>
            <person name="Voolstra C.R."/>
            <person name="Li Y."/>
            <person name="Liew Y.J."/>
            <person name="Baumgarten S."/>
            <person name="Zoccola D."/>
            <person name="Flot J.-F."/>
            <person name="Tambutte S."/>
            <person name="Allemand D."/>
            <person name="Aranda M."/>
        </authorList>
    </citation>
    <scope>NUCLEOTIDE SEQUENCE [LARGE SCALE GENOMIC DNA]</scope>
</reference>
<dbReference type="OrthoDB" id="5986873at2759"/>
<dbReference type="InterPro" id="IPR001584">
    <property type="entry name" value="Integrase_cat-core"/>
</dbReference>